<evidence type="ECO:0000313" key="3">
    <source>
        <dbReference type="Proteomes" id="UP000000602"/>
    </source>
</evidence>
<dbReference type="KEGG" id="dps:DP0735"/>
<dbReference type="eggNOG" id="ENOG50342HR">
    <property type="taxonomic scope" value="Bacteria"/>
</dbReference>
<evidence type="ECO:0000256" key="1">
    <source>
        <dbReference type="SAM" id="Phobius"/>
    </source>
</evidence>
<evidence type="ECO:0000313" key="2">
    <source>
        <dbReference type="EMBL" id="CAG35464.1"/>
    </source>
</evidence>
<reference evidence="3" key="1">
    <citation type="journal article" date="2004" name="Environ. Microbiol.">
        <title>The genome of Desulfotalea psychrophila, a sulfate-reducing bacterium from permanently cold Arctic sediments.</title>
        <authorList>
            <person name="Rabus R."/>
            <person name="Ruepp A."/>
            <person name="Frickey T."/>
            <person name="Rattei T."/>
            <person name="Fartmann B."/>
            <person name="Stark M."/>
            <person name="Bauer M."/>
            <person name="Zibat A."/>
            <person name="Lombardot T."/>
            <person name="Becker I."/>
            <person name="Amann J."/>
            <person name="Gellner K."/>
            <person name="Teeling H."/>
            <person name="Leuschner W.D."/>
            <person name="Gloeckner F.-O."/>
            <person name="Lupas A.N."/>
            <person name="Amann R."/>
            <person name="Klenk H.-P."/>
        </authorList>
    </citation>
    <scope>NUCLEOTIDE SEQUENCE [LARGE SCALE GENOMIC DNA]</scope>
    <source>
        <strain evidence="3">DSM 12343 / LSv54</strain>
    </source>
</reference>
<keyword evidence="1" id="KW-0812">Transmembrane</keyword>
<dbReference type="STRING" id="177439.DP0735"/>
<organism evidence="2 3">
    <name type="scientific">Desulfotalea psychrophila (strain LSv54 / DSM 12343)</name>
    <dbReference type="NCBI Taxonomy" id="177439"/>
    <lineage>
        <taxon>Bacteria</taxon>
        <taxon>Pseudomonadati</taxon>
        <taxon>Thermodesulfobacteriota</taxon>
        <taxon>Desulfobulbia</taxon>
        <taxon>Desulfobulbales</taxon>
        <taxon>Desulfocapsaceae</taxon>
        <taxon>Desulfotalea</taxon>
    </lineage>
</organism>
<dbReference type="EMBL" id="CR522870">
    <property type="protein sequence ID" value="CAG35464.1"/>
    <property type="molecule type" value="Genomic_DNA"/>
</dbReference>
<gene>
    <name evidence="2" type="ordered locus">DP0735</name>
</gene>
<proteinExistence type="predicted"/>
<feature type="transmembrane region" description="Helical" evidence="1">
    <location>
        <begin position="29"/>
        <end position="48"/>
    </location>
</feature>
<feature type="transmembrane region" description="Helical" evidence="1">
    <location>
        <begin position="5"/>
        <end position="23"/>
    </location>
</feature>
<dbReference type="AlphaFoldDB" id="Q6AQA9"/>
<dbReference type="RefSeq" id="WP_011187980.1">
    <property type="nucleotide sequence ID" value="NC_006138.1"/>
</dbReference>
<dbReference type="HOGENOM" id="CLU_180879_0_0_7"/>
<keyword evidence="3" id="KW-1185">Reference proteome</keyword>
<keyword evidence="1" id="KW-1133">Transmembrane helix</keyword>
<keyword evidence="1" id="KW-0472">Membrane</keyword>
<dbReference type="Proteomes" id="UP000000602">
    <property type="component" value="Chromosome"/>
</dbReference>
<protein>
    <submittedName>
        <fullName evidence="2">Hypothetical membrane protein</fullName>
    </submittedName>
</protein>
<accession>Q6AQA9</accession>
<sequence>MLDILFFVGFAICLFGGIAFLIAAFSTGIIWGLACLFIAPVQIIYLIIHFREAKGPFLIQVVGGIIMFLASYRDGMPQGGM</sequence>
<name>Q6AQA9_DESPS</name>
<feature type="transmembrane region" description="Helical" evidence="1">
    <location>
        <begin position="55"/>
        <end position="72"/>
    </location>
</feature>